<reference evidence="5 8" key="2">
    <citation type="submission" date="2020-05" db="EMBL/GenBank/DDBJ databases">
        <title>Draft genome sequence of Clostridium cochlearium strain AGROS13 isolated from a sheep dairy farm in New Zealand.</title>
        <authorList>
            <person name="Gupta T.B."/>
            <person name="Jauregui R."/>
            <person name="Risson A.N."/>
            <person name="Brightwell G."/>
            <person name="Maclean P."/>
        </authorList>
    </citation>
    <scope>NUCLEOTIDE SEQUENCE [LARGE SCALE GENOMIC DNA]</scope>
    <source>
        <strain evidence="5 8">AGROS13</strain>
    </source>
</reference>
<dbReference type="GO" id="GO:0005524">
    <property type="term" value="F:ATP binding"/>
    <property type="evidence" value="ECO:0007669"/>
    <property type="project" value="UniProtKB-KW"/>
</dbReference>
<dbReference type="PROSITE" id="PS50893">
    <property type="entry name" value="ABC_TRANSPORTER_2"/>
    <property type="match status" value="1"/>
</dbReference>
<evidence type="ECO:0000256" key="1">
    <source>
        <dbReference type="ARBA" id="ARBA00022448"/>
    </source>
</evidence>
<dbReference type="InterPro" id="IPR017871">
    <property type="entry name" value="ABC_transporter-like_CS"/>
</dbReference>
<dbReference type="GO" id="GO:0016887">
    <property type="term" value="F:ATP hydrolysis activity"/>
    <property type="evidence" value="ECO:0007669"/>
    <property type="project" value="InterPro"/>
</dbReference>
<keyword evidence="3 6" id="KW-0067">ATP-binding</keyword>
<evidence type="ECO:0000313" key="5">
    <source>
        <dbReference type="EMBL" id="NOH15379.1"/>
    </source>
</evidence>
<protein>
    <submittedName>
        <fullName evidence="5">ABC transporter ATP-binding protein</fullName>
    </submittedName>
    <submittedName>
        <fullName evidence="6">Iron chelate uptake ABC transporter FeCT family, ATP-binding protein</fullName>
    </submittedName>
</protein>
<evidence type="ECO:0000259" key="4">
    <source>
        <dbReference type="PROSITE" id="PS50893"/>
    </source>
</evidence>
<evidence type="ECO:0000256" key="2">
    <source>
        <dbReference type="ARBA" id="ARBA00022741"/>
    </source>
</evidence>
<proteinExistence type="predicted"/>
<dbReference type="PANTHER" id="PTHR42794:SF2">
    <property type="entry name" value="ABC TRANSPORTER ATP-BINDING PROTEIN"/>
    <property type="match status" value="1"/>
</dbReference>
<gene>
    <name evidence="6" type="primary">yusV</name>
    <name evidence="5" type="ORF">HMJ28_03090</name>
    <name evidence="6" type="ORF">NCTC13028_02456</name>
</gene>
<dbReference type="Proteomes" id="UP000250223">
    <property type="component" value="Unassembled WGS sequence"/>
</dbReference>
<dbReference type="InterPro" id="IPR003439">
    <property type="entry name" value="ABC_transporter-like_ATP-bd"/>
</dbReference>
<dbReference type="RefSeq" id="WP_111921831.1">
    <property type="nucleotide sequence ID" value="NZ_JAAZKZ010000190.1"/>
</dbReference>
<dbReference type="EMBL" id="JABFIF010000003">
    <property type="protein sequence ID" value="NOH15379.1"/>
    <property type="molecule type" value="Genomic_DNA"/>
</dbReference>
<evidence type="ECO:0000313" key="8">
    <source>
        <dbReference type="Proteomes" id="UP000528432"/>
    </source>
</evidence>
<dbReference type="CDD" id="cd03214">
    <property type="entry name" value="ABC_Iron-Siderophores_B12_Hemin"/>
    <property type="match status" value="1"/>
</dbReference>
<evidence type="ECO:0000313" key="6">
    <source>
        <dbReference type="EMBL" id="SQB36221.1"/>
    </source>
</evidence>
<reference evidence="6 7" key="1">
    <citation type="submission" date="2018-06" db="EMBL/GenBank/DDBJ databases">
        <authorList>
            <consortium name="Pathogen Informatics"/>
            <person name="Doyle S."/>
        </authorList>
    </citation>
    <scope>NUCLEOTIDE SEQUENCE [LARGE SCALE GENOMIC DNA]</scope>
    <source>
        <strain evidence="6 7">NCTC13028</strain>
    </source>
</reference>
<dbReference type="InterPro" id="IPR027417">
    <property type="entry name" value="P-loop_NTPase"/>
</dbReference>
<keyword evidence="2" id="KW-0547">Nucleotide-binding</keyword>
<name>A0A2X2WDV0_CLOCO</name>
<dbReference type="Proteomes" id="UP000528432">
    <property type="component" value="Unassembled WGS sequence"/>
</dbReference>
<dbReference type="InterPro" id="IPR003593">
    <property type="entry name" value="AAA+_ATPase"/>
</dbReference>
<dbReference type="Pfam" id="PF00005">
    <property type="entry name" value="ABC_tran"/>
    <property type="match status" value="1"/>
</dbReference>
<dbReference type="FunFam" id="3.40.50.300:FF:000134">
    <property type="entry name" value="Iron-enterobactin ABC transporter ATP-binding protein"/>
    <property type="match status" value="1"/>
</dbReference>
<dbReference type="SUPFAM" id="SSF52540">
    <property type="entry name" value="P-loop containing nucleoside triphosphate hydrolases"/>
    <property type="match status" value="1"/>
</dbReference>
<evidence type="ECO:0000256" key="3">
    <source>
        <dbReference type="ARBA" id="ARBA00022840"/>
    </source>
</evidence>
<dbReference type="Gene3D" id="3.40.50.300">
    <property type="entry name" value="P-loop containing nucleotide triphosphate hydrolases"/>
    <property type="match status" value="1"/>
</dbReference>
<dbReference type="SMART" id="SM00382">
    <property type="entry name" value="AAA"/>
    <property type="match status" value="1"/>
</dbReference>
<evidence type="ECO:0000313" key="7">
    <source>
        <dbReference type="Proteomes" id="UP000250223"/>
    </source>
</evidence>
<feature type="domain" description="ABC transporter" evidence="4">
    <location>
        <begin position="3"/>
        <end position="235"/>
    </location>
</feature>
<accession>A0A2X2WDV0</accession>
<sequence length="254" mass="28695">MYLEIENLDYEIENKKICDKIKLQVNKGEFVGIIGPNGSGKSTLLKNIYKVLKPKGGTIYLNSKDLIKSSNREAAEEMSIVAQENNVGFDFSVKEIVLMGRYPSKKLFEGSNSQDIQIVRDALEKVGMESMEKKSFSKLSGGEKQRILIARAIAQDTEFMILDEPTNHLDIGCQIKILKLLRTLKKTILISLHDLNMAAEYCDRIYAIKDGKIVDSGTPKQVLKPELIKELYKVDAYIQTDPNTEKVKINYILS</sequence>
<keyword evidence="1" id="KW-0813">Transport</keyword>
<dbReference type="PROSITE" id="PS00211">
    <property type="entry name" value="ABC_TRANSPORTER_1"/>
    <property type="match status" value="1"/>
</dbReference>
<organism evidence="6 7">
    <name type="scientific">Clostridium cochlearium</name>
    <dbReference type="NCBI Taxonomy" id="1494"/>
    <lineage>
        <taxon>Bacteria</taxon>
        <taxon>Bacillati</taxon>
        <taxon>Bacillota</taxon>
        <taxon>Clostridia</taxon>
        <taxon>Eubacteriales</taxon>
        <taxon>Clostridiaceae</taxon>
        <taxon>Clostridium</taxon>
    </lineage>
</organism>
<dbReference type="PANTHER" id="PTHR42794">
    <property type="entry name" value="HEMIN IMPORT ATP-BINDING PROTEIN HMUV"/>
    <property type="match status" value="1"/>
</dbReference>
<dbReference type="AlphaFoldDB" id="A0A2X2WDV0"/>
<dbReference type="EMBL" id="UAWC01000026">
    <property type="protein sequence ID" value="SQB36221.1"/>
    <property type="molecule type" value="Genomic_DNA"/>
</dbReference>